<feature type="transmembrane region" description="Helical" evidence="6">
    <location>
        <begin position="327"/>
        <end position="349"/>
    </location>
</feature>
<comment type="similarity">
    <text evidence="2 5">Belongs to the CDP-alcohol phosphatidyltransferase class-I family.</text>
</comment>
<dbReference type="InterPro" id="IPR048254">
    <property type="entry name" value="CDP_ALCOHOL_P_TRANSF_CS"/>
</dbReference>
<name>A0A0H2RA12_9AGAM</name>
<sequence>MATLLYEPYFEPEALANVKFYRYSAVDKSLIYNHVLRHWADLAVKVFPMWVAPNVITLSGFGFIALNIVALSLYAPDLFGPGPSWLYLSFAVGLFLYQTFDNVDGKQARRTGTSSALGHIFDHTIDSLNCSLGGLIQVVSLSVGARPLSIFLTLVGCAAMWFSTWEEYHTGTLYLGYFNGPTEGVLIACAIHVISAVFGPQIWLRPLQSFGLLKWVSPTFTLQDVVVFMALFSLVAIHIPECILNVYKKRREASQAFLPTLSQHAPFFTFLFLACSWPLSPSSRILSVHDPDVLGGLIEYTLLLTFSFGKLGPRIILARLTRSPFPWFNYGAFAPLAIGVVYVNGVRYVPGFEYNESTERFILHSALLFSAFAFLHWAFHLIRGFTSTLNIGCFTIRPNNRMVNGNGRAVGPNGIVLQHLKAKNSVDYHA</sequence>
<evidence type="ECO:0000313" key="8">
    <source>
        <dbReference type="Proteomes" id="UP000053477"/>
    </source>
</evidence>
<accession>A0A0H2RA12</accession>
<dbReference type="InterPro" id="IPR000462">
    <property type="entry name" value="CDP-OH_P_trans"/>
</dbReference>
<organism evidence="7 8">
    <name type="scientific">Schizopora paradoxa</name>
    <dbReference type="NCBI Taxonomy" id="27342"/>
    <lineage>
        <taxon>Eukaryota</taxon>
        <taxon>Fungi</taxon>
        <taxon>Dikarya</taxon>
        <taxon>Basidiomycota</taxon>
        <taxon>Agaricomycotina</taxon>
        <taxon>Agaricomycetes</taxon>
        <taxon>Hymenochaetales</taxon>
        <taxon>Schizoporaceae</taxon>
        <taxon>Schizopora</taxon>
    </lineage>
</organism>
<keyword evidence="6" id="KW-0812">Transmembrane</keyword>
<evidence type="ECO:0000256" key="3">
    <source>
        <dbReference type="ARBA" id="ARBA00022679"/>
    </source>
</evidence>
<keyword evidence="4 6" id="KW-0472">Membrane</keyword>
<dbReference type="GO" id="GO:0008654">
    <property type="term" value="P:phospholipid biosynthetic process"/>
    <property type="evidence" value="ECO:0007669"/>
    <property type="project" value="InterPro"/>
</dbReference>
<feature type="transmembrane region" description="Helical" evidence="6">
    <location>
        <begin position="82"/>
        <end position="100"/>
    </location>
</feature>
<dbReference type="AlphaFoldDB" id="A0A0H2RA12"/>
<dbReference type="Pfam" id="PF01066">
    <property type="entry name" value="CDP-OH_P_transf"/>
    <property type="match status" value="1"/>
</dbReference>
<dbReference type="PANTHER" id="PTHR10414">
    <property type="entry name" value="ETHANOLAMINEPHOSPHOTRANSFERASE"/>
    <property type="match status" value="1"/>
</dbReference>
<dbReference type="GO" id="GO:0016020">
    <property type="term" value="C:membrane"/>
    <property type="evidence" value="ECO:0007669"/>
    <property type="project" value="UniProtKB-SubCell"/>
</dbReference>
<keyword evidence="6" id="KW-1133">Transmembrane helix</keyword>
<evidence type="ECO:0000256" key="5">
    <source>
        <dbReference type="RuleBase" id="RU003750"/>
    </source>
</evidence>
<dbReference type="Proteomes" id="UP000053477">
    <property type="component" value="Unassembled WGS sequence"/>
</dbReference>
<dbReference type="PANTHER" id="PTHR10414:SF77">
    <property type="entry name" value="CDP-ALCOHOL PHOSPHATIDYLTRANSFERASE FAMILY PROTEIN"/>
    <property type="match status" value="1"/>
</dbReference>
<keyword evidence="3 5" id="KW-0808">Transferase</keyword>
<feature type="transmembrane region" description="Helical" evidence="6">
    <location>
        <begin position="148"/>
        <end position="165"/>
    </location>
</feature>
<dbReference type="PROSITE" id="PS00379">
    <property type="entry name" value="CDP_ALCOHOL_P_TRANSF"/>
    <property type="match status" value="1"/>
</dbReference>
<dbReference type="PIRSF" id="PIRSF015665">
    <property type="entry name" value="CHOPT"/>
    <property type="match status" value="1"/>
</dbReference>
<dbReference type="InterPro" id="IPR014472">
    <property type="entry name" value="CHOPT"/>
</dbReference>
<dbReference type="Gene3D" id="1.20.120.1760">
    <property type="match status" value="1"/>
</dbReference>
<feature type="transmembrane region" description="Helical" evidence="6">
    <location>
        <begin position="55"/>
        <end position="75"/>
    </location>
</feature>
<dbReference type="EMBL" id="KQ086101">
    <property type="protein sequence ID" value="KLO08212.1"/>
    <property type="molecule type" value="Genomic_DNA"/>
</dbReference>
<dbReference type="GO" id="GO:0016780">
    <property type="term" value="F:phosphotransferase activity, for other substituted phosphate groups"/>
    <property type="evidence" value="ECO:0007669"/>
    <property type="project" value="InterPro"/>
</dbReference>
<feature type="transmembrane region" description="Helical" evidence="6">
    <location>
        <begin position="361"/>
        <end position="379"/>
    </location>
</feature>
<keyword evidence="8" id="KW-1185">Reference proteome</keyword>
<comment type="subcellular location">
    <subcellularLocation>
        <location evidence="1">Membrane</location>
    </subcellularLocation>
</comment>
<feature type="transmembrane region" description="Helical" evidence="6">
    <location>
        <begin position="225"/>
        <end position="244"/>
    </location>
</feature>
<dbReference type="OrthoDB" id="196717at2759"/>
<gene>
    <name evidence="7" type="ORF">SCHPADRAFT_908802</name>
</gene>
<evidence type="ECO:0000256" key="1">
    <source>
        <dbReference type="ARBA" id="ARBA00004370"/>
    </source>
</evidence>
<protein>
    <submittedName>
        <fullName evidence="7">Choline/ethanolaminephosphotransferase</fullName>
    </submittedName>
</protein>
<evidence type="ECO:0000256" key="2">
    <source>
        <dbReference type="ARBA" id="ARBA00010441"/>
    </source>
</evidence>
<evidence type="ECO:0000256" key="4">
    <source>
        <dbReference type="ARBA" id="ARBA00023136"/>
    </source>
</evidence>
<reference evidence="7 8" key="1">
    <citation type="submission" date="2015-04" db="EMBL/GenBank/DDBJ databases">
        <title>Complete genome sequence of Schizopora paradoxa KUC8140, a cosmopolitan wood degrader in East Asia.</title>
        <authorList>
            <consortium name="DOE Joint Genome Institute"/>
            <person name="Min B."/>
            <person name="Park H."/>
            <person name="Jang Y."/>
            <person name="Kim J.-J."/>
            <person name="Kim K.H."/>
            <person name="Pangilinan J."/>
            <person name="Lipzen A."/>
            <person name="Riley R."/>
            <person name="Grigoriev I.V."/>
            <person name="Spatafora J.W."/>
            <person name="Choi I.-G."/>
        </authorList>
    </citation>
    <scope>NUCLEOTIDE SEQUENCE [LARGE SCALE GENOMIC DNA]</scope>
    <source>
        <strain evidence="7 8">KUC8140</strain>
    </source>
</reference>
<dbReference type="STRING" id="27342.A0A0H2RA12"/>
<evidence type="ECO:0000256" key="6">
    <source>
        <dbReference type="SAM" id="Phobius"/>
    </source>
</evidence>
<evidence type="ECO:0000313" key="7">
    <source>
        <dbReference type="EMBL" id="KLO08212.1"/>
    </source>
</evidence>
<dbReference type="InParanoid" id="A0A0H2RA12"/>
<dbReference type="InterPro" id="IPR043130">
    <property type="entry name" value="CDP-OH_PTrfase_TM_dom"/>
</dbReference>
<proteinExistence type="inferred from homology"/>